<dbReference type="OrthoDB" id="17560at2759"/>
<gene>
    <name evidence="2" type="ORF">GYMLUDRAFT_74886</name>
</gene>
<dbReference type="AlphaFoldDB" id="A0A0D0CJP7"/>
<dbReference type="Pfam" id="PF01738">
    <property type="entry name" value="DLH"/>
    <property type="match status" value="1"/>
</dbReference>
<dbReference type="PANTHER" id="PTHR17630">
    <property type="entry name" value="DIENELACTONE HYDROLASE"/>
    <property type="match status" value="1"/>
</dbReference>
<proteinExistence type="predicted"/>
<dbReference type="InterPro" id="IPR029058">
    <property type="entry name" value="AB_hydrolase_fold"/>
</dbReference>
<keyword evidence="3" id="KW-1185">Reference proteome</keyword>
<accession>A0A0D0CJP7</accession>
<sequence length="254" mass="28306">MSSPLCDDCVKGVIHEGQPKGKWENIGGVNCYVGTPSGDYSQNTAVLYLADVFGMQFINNQLNVDSFADNGFLTIGIDYFDGDLFPEDYLQSEATQKTFDVQAWLSRHGYEHTRPYVDKVYEALREKGITKFASVGYCFGAGYTFPLAMENKIKAAMIAHPSRSVPNMLQDYFTSSRAPLLINSCEFDSTFPLEACTKADEIFGDGKFAPGYKRAHWEGCTHGFAVRGDMSDPKVKAGKEGAFKETIKWFSEYL</sequence>
<dbReference type="InterPro" id="IPR002925">
    <property type="entry name" value="Dienelactn_hydro"/>
</dbReference>
<protein>
    <recommendedName>
        <fullName evidence="1">Dienelactone hydrolase domain-containing protein</fullName>
    </recommendedName>
</protein>
<dbReference type="EMBL" id="KN834784">
    <property type="protein sequence ID" value="KIK58632.1"/>
    <property type="molecule type" value="Genomic_DNA"/>
</dbReference>
<evidence type="ECO:0000313" key="3">
    <source>
        <dbReference type="Proteomes" id="UP000053593"/>
    </source>
</evidence>
<dbReference type="Gene3D" id="3.40.50.1820">
    <property type="entry name" value="alpha/beta hydrolase"/>
    <property type="match status" value="1"/>
</dbReference>
<organism evidence="2 3">
    <name type="scientific">Collybiopsis luxurians FD-317 M1</name>
    <dbReference type="NCBI Taxonomy" id="944289"/>
    <lineage>
        <taxon>Eukaryota</taxon>
        <taxon>Fungi</taxon>
        <taxon>Dikarya</taxon>
        <taxon>Basidiomycota</taxon>
        <taxon>Agaricomycotina</taxon>
        <taxon>Agaricomycetes</taxon>
        <taxon>Agaricomycetidae</taxon>
        <taxon>Agaricales</taxon>
        <taxon>Marasmiineae</taxon>
        <taxon>Omphalotaceae</taxon>
        <taxon>Collybiopsis</taxon>
        <taxon>Collybiopsis luxurians</taxon>
    </lineage>
</organism>
<name>A0A0D0CJP7_9AGAR</name>
<dbReference type="Proteomes" id="UP000053593">
    <property type="component" value="Unassembled WGS sequence"/>
</dbReference>
<dbReference type="GO" id="GO:0016787">
    <property type="term" value="F:hydrolase activity"/>
    <property type="evidence" value="ECO:0007669"/>
    <property type="project" value="InterPro"/>
</dbReference>
<dbReference type="HOGENOM" id="CLU_054590_2_2_1"/>
<evidence type="ECO:0000259" key="1">
    <source>
        <dbReference type="Pfam" id="PF01738"/>
    </source>
</evidence>
<feature type="domain" description="Dienelactone hydrolase" evidence="1">
    <location>
        <begin position="30"/>
        <end position="254"/>
    </location>
</feature>
<dbReference type="PANTHER" id="PTHR17630:SF44">
    <property type="entry name" value="PROTEIN AIM2"/>
    <property type="match status" value="1"/>
</dbReference>
<reference evidence="2 3" key="1">
    <citation type="submission" date="2014-04" db="EMBL/GenBank/DDBJ databases">
        <title>Evolutionary Origins and Diversification of the Mycorrhizal Mutualists.</title>
        <authorList>
            <consortium name="DOE Joint Genome Institute"/>
            <consortium name="Mycorrhizal Genomics Consortium"/>
            <person name="Kohler A."/>
            <person name="Kuo A."/>
            <person name="Nagy L.G."/>
            <person name="Floudas D."/>
            <person name="Copeland A."/>
            <person name="Barry K.W."/>
            <person name="Cichocki N."/>
            <person name="Veneault-Fourrey C."/>
            <person name="LaButti K."/>
            <person name="Lindquist E.A."/>
            <person name="Lipzen A."/>
            <person name="Lundell T."/>
            <person name="Morin E."/>
            <person name="Murat C."/>
            <person name="Riley R."/>
            <person name="Ohm R."/>
            <person name="Sun H."/>
            <person name="Tunlid A."/>
            <person name="Henrissat B."/>
            <person name="Grigoriev I.V."/>
            <person name="Hibbett D.S."/>
            <person name="Martin F."/>
        </authorList>
    </citation>
    <scope>NUCLEOTIDE SEQUENCE [LARGE SCALE GENOMIC DNA]</scope>
    <source>
        <strain evidence="2 3">FD-317 M1</strain>
    </source>
</reference>
<dbReference type="SUPFAM" id="SSF53474">
    <property type="entry name" value="alpha/beta-Hydrolases"/>
    <property type="match status" value="1"/>
</dbReference>
<evidence type="ECO:0000313" key="2">
    <source>
        <dbReference type="EMBL" id="KIK58632.1"/>
    </source>
</evidence>